<comment type="caution">
    <text evidence="3">The sequence shown here is derived from an EMBL/GenBank/DDBJ whole genome shotgun (WGS) entry which is preliminary data.</text>
</comment>
<name>W7TAT6_9STRA</name>
<organism evidence="3 4">
    <name type="scientific">Nannochloropsis gaditana</name>
    <dbReference type="NCBI Taxonomy" id="72520"/>
    <lineage>
        <taxon>Eukaryota</taxon>
        <taxon>Sar</taxon>
        <taxon>Stramenopiles</taxon>
        <taxon>Ochrophyta</taxon>
        <taxon>Eustigmatophyceae</taxon>
        <taxon>Eustigmatales</taxon>
        <taxon>Monodopsidaceae</taxon>
        <taxon>Nannochloropsis</taxon>
    </lineage>
</organism>
<dbReference type="SUPFAM" id="SSF53474">
    <property type="entry name" value="alpha/beta-Hydrolases"/>
    <property type="match status" value="1"/>
</dbReference>
<dbReference type="OrthoDB" id="426718at2759"/>
<dbReference type="GO" id="GO:0006629">
    <property type="term" value="P:lipid metabolic process"/>
    <property type="evidence" value="ECO:0007669"/>
    <property type="project" value="InterPro"/>
</dbReference>
<evidence type="ECO:0000256" key="1">
    <source>
        <dbReference type="SAM" id="MobiDB-lite"/>
    </source>
</evidence>
<evidence type="ECO:0000313" key="4">
    <source>
        <dbReference type="Proteomes" id="UP000019335"/>
    </source>
</evidence>
<feature type="region of interest" description="Disordered" evidence="1">
    <location>
        <begin position="1"/>
        <end position="20"/>
    </location>
</feature>
<evidence type="ECO:0000313" key="3">
    <source>
        <dbReference type="EMBL" id="EWM24145.1"/>
    </source>
</evidence>
<gene>
    <name evidence="3" type="ORF">Naga_100426g5</name>
</gene>
<dbReference type="Gene3D" id="3.40.50.1820">
    <property type="entry name" value="alpha/beta hydrolase"/>
    <property type="match status" value="1"/>
</dbReference>
<reference evidence="3 4" key="1">
    <citation type="journal article" date="2014" name="Mol. Plant">
        <title>Chromosome Scale Genome Assembly and Transcriptome Profiling of Nannochloropsis gaditana in Nitrogen Depletion.</title>
        <authorList>
            <person name="Corteggiani Carpinelli E."/>
            <person name="Telatin A."/>
            <person name="Vitulo N."/>
            <person name="Forcato C."/>
            <person name="D'Angelo M."/>
            <person name="Schiavon R."/>
            <person name="Vezzi A."/>
            <person name="Giacometti G.M."/>
            <person name="Morosinotto T."/>
            <person name="Valle G."/>
        </authorList>
    </citation>
    <scope>NUCLEOTIDE SEQUENCE [LARGE SCALE GENOMIC DNA]</scope>
    <source>
        <strain evidence="3 4">B-31</strain>
    </source>
</reference>
<sequence>MDIAMEGGSKDAGGSSLSAGIGSDGQVVGMSSMSRAMNFFSPSPDPDWPFCSPAGLLYESGLVCPVMQVSAMILMRSPPDFEKLTSEHHCPNPEGALPMELEALNGKDGQGSMPMMIPPELWENQNVYFLKDPGGWKWPIGQSFTREQRMVVIFRGTMFPGGWETDFQTSYAAAAATARRGLPGRVHYGQCGWASLGGAISQVAAAFLVKHHRHLKIDCVTFGSPQVGDRTFTDFLNANVNLRRAVYVGSGQLNEPVQRGLNYGMGDVITQMPLACYNLSIPFCESMKFIENPDNLESFQFVMAAGNVPFYASDLRNTEGWLKKENFFFGARKFRDIPEGTMACHICSYACWTSEATGDSDTRCYFPGQGVQEAGELCSVDFMDSMTARFPNLEGSPVEGDLVHAGAVAGRGGGMGESPSMWDGFMGRGGRLRKT</sequence>
<dbReference type="InterPro" id="IPR029058">
    <property type="entry name" value="AB_hydrolase_fold"/>
</dbReference>
<keyword evidence="4" id="KW-1185">Reference proteome</keyword>
<accession>W7TAT6</accession>
<proteinExistence type="predicted"/>
<evidence type="ECO:0000259" key="2">
    <source>
        <dbReference type="Pfam" id="PF01764"/>
    </source>
</evidence>
<protein>
    <submittedName>
        <fullName evidence="3">Lipase, class 3</fullName>
    </submittedName>
</protein>
<dbReference type="InterPro" id="IPR002921">
    <property type="entry name" value="Fungal_lipase-type"/>
</dbReference>
<dbReference type="Proteomes" id="UP000019335">
    <property type="component" value="Chromosome 14"/>
</dbReference>
<dbReference type="Pfam" id="PF01764">
    <property type="entry name" value="Lipase_3"/>
    <property type="match status" value="1"/>
</dbReference>
<feature type="domain" description="Fungal lipase-type" evidence="2">
    <location>
        <begin position="195"/>
        <end position="242"/>
    </location>
</feature>
<dbReference type="EMBL" id="AZIL01001335">
    <property type="protein sequence ID" value="EWM24145.1"/>
    <property type="molecule type" value="Genomic_DNA"/>
</dbReference>
<dbReference type="AlphaFoldDB" id="W7TAT6"/>